<comment type="catalytic activity">
    <reaction evidence="10">
        <text>L-histidinol phosphate + 2-oxoglutarate = 3-(imidazol-4-yl)-2-oxopropyl phosphate + L-glutamate</text>
        <dbReference type="Rhea" id="RHEA:23744"/>
        <dbReference type="ChEBI" id="CHEBI:16810"/>
        <dbReference type="ChEBI" id="CHEBI:29985"/>
        <dbReference type="ChEBI" id="CHEBI:57766"/>
        <dbReference type="ChEBI" id="CHEBI:57980"/>
        <dbReference type="EC" id="2.6.1.9"/>
    </reaction>
</comment>
<dbReference type="Gene3D" id="3.40.640.10">
    <property type="entry name" value="Type I PLP-dependent aspartate aminotransferase-like (Major domain)"/>
    <property type="match status" value="1"/>
</dbReference>
<protein>
    <recommendedName>
        <fullName evidence="4">histidinol-phosphate transaminase</fullName>
        <ecNumber evidence="4">2.6.1.9</ecNumber>
    </recommendedName>
</protein>
<comment type="similarity">
    <text evidence="3">Belongs to the class-II pyridoxal-phosphate-dependent aminotransferase family. Histidinol-phosphate aminotransferase subfamily.</text>
</comment>
<evidence type="ECO:0000256" key="1">
    <source>
        <dbReference type="ARBA" id="ARBA00001933"/>
    </source>
</evidence>
<evidence type="ECO:0000256" key="4">
    <source>
        <dbReference type="ARBA" id="ARBA00012748"/>
    </source>
</evidence>
<dbReference type="AlphaFoldDB" id="A0A382AWG4"/>
<dbReference type="InterPro" id="IPR001917">
    <property type="entry name" value="Aminotrans_II_pyridoxalP_BS"/>
</dbReference>
<keyword evidence="6" id="KW-0028">Amino-acid biosynthesis</keyword>
<dbReference type="GO" id="GO:0030170">
    <property type="term" value="F:pyridoxal phosphate binding"/>
    <property type="evidence" value="ECO:0007669"/>
    <property type="project" value="InterPro"/>
</dbReference>
<comment type="pathway">
    <text evidence="2">Amino-acid biosynthesis; L-histidine biosynthesis; L-histidine from 5-phospho-alpha-D-ribose 1-diphosphate: step 7/9.</text>
</comment>
<keyword evidence="9" id="KW-0368">Histidine biosynthesis</keyword>
<evidence type="ECO:0000313" key="12">
    <source>
        <dbReference type="EMBL" id="SVB05297.1"/>
    </source>
</evidence>
<dbReference type="InterPro" id="IPR050106">
    <property type="entry name" value="HistidinolP_aminotransfase"/>
</dbReference>
<keyword evidence="8" id="KW-0663">Pyridoxal phosphate</keyword>
<accession>A0A382AWG4</accession>
<keyword evidence="7" id="KW-0808">Transferase</keyword>
<proteinExistence type="inferred from homology"/>
<reference evidence="12" key="1">
    <citation type="submission" date="2018-05" db="EMBL/GenBank/DDBJ databases">
        <authorList>
            <person name="Lanie J.A."/>
            <person name="Ng W.-L."/>
            <person name="Kazmierczak K.M."/>
            <person name="Andrzejewski T.M."/>
            <person name="Davidsen T.M."/>
            <person name="Wayne K.J."/>
            <person name="Tettelin H."/>
            <person name="Glass J.I."/>
            <person name="Rusch D."/>
            <person name="Podicherti R."/>
            <person name="Tsui H.-C.T."/>
            <person name="Winkler M.E."/>
        </authorList>
    </citation>
    <scope>NUCLEOTIDE SEQUENCE</scope>
</reference>
<dbReference type="PANTHER" id="PTHR43643:SF6">
    <property type="entry name" value="HISTIDINOL-PHOSPHATE AMINOTRANSFERASE"/>
    <property type="match status" value="1"/>
</dbReference>
<dbReference type="PANTHER" id="PTHR43643">
    <property type="entry name" value="HISTIDINOL-PHOSPHATE AMINOTRANSFERASE 2"/>
    <property type="match status" value="1"/>
</dbReference>
<evidence type="ECO:0000256" key="10">
    <source>
        <dbReference type="ARBA" id="ARBA00047481"/>
    </source>
</evidence>
<dbReference type="EC" id="2.6.1.9" evidence="4"/>
<evidence type="ECO:0000256" key="2">
    <source>
        <dbReference type="ARBA" id="ARBA00005011"/>
    </source>
</evidence>
<dbReference type="PROSITE" id="PS00599">
    <property type="entry name" value="AA_TRANSFER_CLASS_2"/>
    <property type="match status" value="1"/>
</dbReference>
<dbReference type="SUPFAM" id="SSF53383">
    <property type="entry name" value="PLP-dependent transferases"/>
    <property type="match status" value="1"/>
</dbReference>
<evidence type="ECO:0000256" key="3">
    <source>
        <dbReference type="ARBA" id="ARBA00007970"/>
    </source>
</evidence>
<dbReference type="GO" id="GO:0000105">
    <property type="term" value="P:L-histidine biosynthetic process"/>
    <property type="evidence" value="ECO:0007669"/>
    <property type="project" value="UniProtKB-KW"/>
</dbReference>
<dbReference type="InterPro" id="IPR015424">
    <property type="entry name" value="PyrdxlP-dep_Trfase"/>
</dbReference>
<evidence type="ECO:0000256" key="7">
    <source>
        <dbReference type="ARBA" id="ARBA00022679"/>
    </source>
</evidence>
<dbReference type="InterPro" id="IPR015421">
    <property type="entry name" value="PyrdxlP-dep_Trfase_major"/>
</dbReference>
<comment type="cofactor">
    <cofactor evidence="1">
        <name>pyridoxal 5'-phosphate</name>
        <dbReference type="ChEBI" id="CHEBI:597326"/>
    </cofactor>
</comment>
<evidence type="ECO:0000256" key="6">
    <source>
        <dbReference type="ARBA" id="ARBA00022605"/>
    </source>
</evidence>
<dbReference type="GO" id="GO:0004400">
    <property type="term" value="F:histidinol-phosphate transaminase activity"/>
    <property type="evidence" value="ECO:0007669"/>
    <property type="project" value="UniProtKB-EC"/>
</dbReference>
<evidence type="ECO:0000259" key="11">
    <source>
        <dbReference type="Pfam" id="PF00155"/>
    </source>
</evidence>
<organism evidence="12">
    <name type="scientific">marine metagenome</name>
    <dbReference type="NCBI Taxonomy" id="408172"/>
    <lineage>
        <taxon>unclassified sequences</taxon>
        <taxon>metagenomes</taxon>
        <taxon>ecological metagenomes</taxon>
    </lineage>
</organism>
<gene>
    <name evidence="12" type="ORF">METZ01_LOCUS158151</name>
</gene>
<dbReference type="Gene3D" id="3.90.1150.10">
    <property type="entry name" value="Aspartate Aminotransferase, domain 1"/>
    <property type="match status" value="1"/>
</dbReference>
<dbReference type="InterPro" id="IPR004839">
    <property type="entry name" value="Aminotransferase_I/II_large"/>
</dbReference>
<keyword evidence="5" id="KW-0032">Aminotransferase</keyword>
<evidence type="ECO:0000256" key="5">
    <source>
        <dbReference type="ARBA" id="ARBA00022576"/>
    </source>
</evidence>
<dbReference type="EMBL" id="UINC01026941">
    <property type="protein sequence ID" value="SVB05297.1"/>
    <property type="molecule type" value="Genomic_DNA"/>
</dbReference>
<evidence type="ECO:0000256" key="9">
    <source>
        <dbReference type="ARBA" id="ARBA00023102"/>
    </source>
</evidence>
<sequence length="222" mass="25686">MNISTDNIEIGSGTIDILERLLSLFKYKTVTSIGPYWTGIKWSCFKNDLKFDEHDGDIAYISYPNSRDGLLREINFDDYEFVIIDEAYGDYCNESYLKQELKNVIVTKTFSKSLSMPGIRFAYCVGELDVINKLKKISHKYSINSAVQSILPDAFDLIHPHVTRMLETKKVLEKEYDCLPSYANFVKPLIKPNYNVDVQKIENFYRFTLVDKDTLDGLLIRT</sequence>
<dbReference type="InterPro" id="IPR015422">
    <property type="entry name" value="PyrdxlP-dep_Trfase_small"/>
</dbReference>
<evidence type="ECO:0000256" key="8">
    <source>
        <dbReference type="ARBA" id="ARBA00022898"/>
    </source>
</evidence>
<feature type="domain" description="Aminotransferase class I/classII large" evidence="11">
    <location>
        <begin position="81"/>
        <end position="156"/>
    </location>
</feature>
<name>A0A382AWG4_9ZZZZ</name>
<dbReference type="Pfam" id="PF00155">
    <property type="entry name" value="Aminotran_1_2"/>
    <property type="match status" value="1"/>
</dbReference>